<comment type="caution">
    <text evidence="2">The sequence shown here is derived from an EMBL/GenBank/DDBJ whole genome shotgun (WGS) entry which is preliminary data.</text>
</comment>
<feature type="region of interest" description="Disordered" evidence="1">
    <location>
        <begin position="1"/>
        <end position="88"/>
    </location>
</feature>
<dbReference type="AlphaFoldDB" id="A0AAD7TCP3"/>
<reference evidence="2" key="1">
    <citation type="journal article" date="2023" name="Science">
        <title>Genome structures resolve the early diversification of teleost fishes.</title>
        <authorList>
            <person name="Parey E."/>
            <person name="Louis A."/>
            <person name="Montfort J."/>
            <person name="Bouchez O."/>
            <person name="Roques C."/>
            <person name="Iampietro C."/>
            <person name="Lluch J."/>
            <person name="Castinel A."/>
            <person name="Donnadieu C."/>
            <person name="Desvignes T."/>
            <person name="Floi Bucao C."/>
            <person name="Jouanno E."/>
            <person name="Wen M."/>
            <person name="Mejri S."/>
            <person name="Dirks R."/>
            <person name="Jansen H."/>
            <person name="Henkel C."/>
            <person name="Chen W.J."/>
            <person name="Zahm M."/>
            <person name="Cabau C."/>
            <person name="Klopp C."/>
            <person name="Thompson A.W."/>
            <person name="Robinson-Rechavi M."/>
            <person name="Braasch I."/>
            <person name="Lecointre G."/>
            <person name="Bobe J."/>
            <person name="Postlethwait J.H."/>
            <person name="Berthelot C."/>
            <person name="Roest Crollius H."/>
            <person name="Guiguen Y."/>
        </authorList>
    </citation>
    <scope>NUCLEOTIDE SEQUENCE</scope>
    <source>
        <strain evidence="2">NC1722</strain>
    </source>
</reference>
<proteinExistence type="predicted"/>
<evidence type="ECO:0000313" key="2">
    <source>
        <dbReference type="EMBL" id="KAJ8418535.1"/>
    </source>
</evidence>
<protein>
    <submittedName>
        <fullName evidence="2">Uncharacterized protein</fullName>
    </submittedName>
</protein>
<sequence>MRGASPSSQDPSCLTGGWQWGPPAAQNQSRGESAVAAHDAEGCDGNPWFTGRRPPVGSASSVARRRRGGAARNKAATATSLVPGKRRA</sequence>
<dbReference type="EMBL" id="JAINUG010000001">
    <property type="protein sequence ID" value="KAJ8418535.1"/>
    <property type="molecule type" value="Genomic_DNA"/>
</dbReference>
<organism evidence="2 3">
    <name type="scientific">Aldrovandia affinis</name>
    <dbReference type="NCBI Taxonomy" id="143900"/>
    <lineage>
        <taxon>Eukaryota</taxon>
        <taxon>Metazoa</taxon>
        <taxon>Chordata</taxon>
        <taxon>Craniata</taxon>
        <taxon>Vertebrata</taxon>
        <taxon>Euteleostomi</taxon>
        <taxon>Actinopterygii</taxon>
        <taxon>Neopterygii</taxon>
        <taxon>Teleostei</taxon>
        <taxon>Notacanthiformes</taxon>
        <taxon>Halosauridae</taxon>
        <taxon>Aldrovandia</taxon>
    </lineage>
</organism>
<evidence type="ECO:0000313" key="3">
    <source>
        <dbReference type="Proteomes" id="UP001221898"/>
    </source>
</evidence>
<gene>
    <name evidence="2" type="ORF">AAFF_G00000340</name>
</gene>
<evidence type="ECO:0000256" key="1">
    <source>
        <dbReference type="SAM" id="MobiDB-lite"/>
    </source>
</evidence>
<feature type="compositionally biased region" description="Polar residues" evidence="1">
    <location>
        <begin position="1"/>
        <end position="12"/>
    </location>
</feature>
<accession>A0AAD7TCP3</accession>
<dbReference type="Proteomes" id="UP001221898">
    <property type="component" value="Unassembled WGS sequence"/>
</dbReference>
<keyword evidence="3" id="KW-1185">Reference proteome</keyword>
<name>A0AAD7TCP3_9TELE</name>